<keyword evidence="4" id="KW-1185">Reference proteome</keyword>
<feature type="region of interest" description="Disordered" evidence="1">
    <location>
        <begin position="202"/>
        <end position="229"/>
    </location>
</feature>
<sequence>MIYANGTGTTAEVTNKVEEKGIKDTLTVKFNVNIGNSTVGNDGKAKPTTDQDNNKIAMLTDITKTINDTFWKVTSGTDGGSEAEGSQKSEQQIKAGDMVSLKAGKNLTIKKDGANFTFALSDAFKIDNFNVGEKGADGKPGEDGKISVDGKDGSSVVLNGKDASIGLNGKDGVMIKSADGPAGLDGKAGEYKTRIVYERKDPKDPSKTITEEVATLEDGQQYSADNYAEKDDNTVIKKKLNQRLEIKGGGQ</sequence>
<dbReference type="InParanoid" id="A0A263HC12"/>
<feature type="region of interest" description="Disordered" evidence="1">
    <location>
        <begin position="75"/>
        <end position="94"/>
    </location>
</feature>
<evidence type="ECO:0000313" key="4">
    <source>
        <dbReference type="Proteomes" id="UP000215738"/>
    </source>
</evidence>
<dbReference type="OrthoDB" id="7033195at2"/>
<evidence type="ECO:0000256" key="1">
    <source>
        <dbReference type="SAM" id="MobiDB-lite"/>
    </source>
</evidence>
<evidence type="ECO:0000313" key="3">
    <source>
        <dbReference type="EMBL" id="SUU38522.1"/>
    </source>
</evidence>
<dbReference type="EMBL" id="UFSB01000001">
    <property type="protein sequence ID" value="SUU38522.1"/>
    <property type="molecule type" value="Genomic_DNA"/>
</dbReference>
<dbReference type="Gene3D" id="3.90.1780.10">
    <property type="entry name" value="Trimeric adhesin"/>
    <property type="match status" value="1"/>
</dbReference>
<proteinExistence type="predicted"/>
<dbReference type="AlphaFoldDB" id="A0A263HC12"/>
<reference evidence="3 5" key="2">
    <citation type="submission" date="2018-06" db="EMBL/GenBank/DDBJ databases">
        <authorList>
            <consortium name="Pathogen Informatics"/>
            <person name="Doyle S."/>
        </authorList>
    </citation>
    <scope>NUCLEOTIDE SEQUENCE [LARGE SCALE GENOMIC DNA]</scope>
    <source>
        <strain evidence="3 5">NCTC10851</strain>
    </source>
</reference>
<organism evidence="3 5">
    <name type="scientific">Actinobacillus seminis</name>
    <dbReference type="NCBI Taxonomy" id="722"/>
    <lineage>
        <taxon>Bacteria</taxon>
        <taxon>Pseudomonadati</taxon>
        <taxon>Pseudomonadota</taxon>
        <taxon>Gammaproteobacteria</taxon>
        <taxon>Pasteurellales</taxon>
        <taxon>Pasteurellaceae</taxon>
        <taxon>Actinobacillus</taxon>
    </lineage>
</organism>
<evidence type="ECO:0000313" key="2">
    <source>
        <dbReference type="EMBL" id="OZN24508.1"/>
    </source>
</evidence>
<reference evidence="2 4" key="1">
    <citation type="submission" date="2017-07" db="EMBL/GenBank/DDBJ databases">
        <title>Virulence factors identified in Actinobacillus seminis.</title>
        <authorList>
            <person name="Negrete-Abascal E."/>
            <person name="Vaca-Pacheco S."/>
            <person name="Montes-Garcia F."/>
            <person name="Leyto-Gil A.M."/>
            <person name="Fragoso-Garcia E."/>
            <person name="Carvente-Garcia R."/>
            <person name="Perez-Agueros S."/>
            <person name="Castelan-Sanchez H.G."/>
            <person name="Garcia-Molina A."/>
            <person name="Villamar T.E."/>
            <person name="Vazquez-Cruz C."/>
        </authorList>
    </citation>
    <scope>NUCLEOTIDE SEQUENCE [LARGE SCALE GENOMIC DNA]</scope>
    <source>
        <strain evidence="2 4">ATCC 15768</strain>
    </source>
</reference>
<dbReference type="Proteomes" id="UP000254507">
    <property type="component" value="Unassembled WGS sequence"/>
</dbReference>
<dbReference type="InterPro" id="IPR037174">
    <property type="entry name" value="Trimeric_adhesin"/>
</dbReference>
<accession>A0A263HC12</accession>
<dbReference type="EMBL" id="NLFK01000008">
    <property type="protein sequence ID" value="OZN24508.1"/>
    <property type="molecule type" value="Genomic_DNA"/>
</dbReference>
<name>A0A263HC12_9PAST</name>
<gene>
    <name evidence="2" type="ORF">CFY87_08590</name>
    <name evidence="3" type="ORF">NCTC10851_02136</name>
</gene>
<protein>
    <submittedName>
        <fullName evidence="3">Autotransporter adhesin</fullName>
    </submittedName>
</protein>
<dbReference type="RefSeq" id="WP_094946780.1">
    <property type="nucleotide sequence ID" value="NZ_NLFK01000008.1"/>
</dbReference>
<evidence type="ECO:0000313" key="5">
    <source>
        <dbReference type="Proteomes" id="UP000254507"/>
    </source>
</evidence>
<dbReference type="Proteomes" id="UP000215738">
    <property type="component" value="Unassembled WGS sequence"/>
</dbReference>